<dbReference type="RefSeq" id="WP_039371415.1">
    <property type="nucleotide sequence ID" value="NZ_JWTA01000015.1"/>
</dbReference>
<accession>A0A0B4E545</accession>
<dbReference type="Pfam" id="PF14253">
    <property type="entry name" value="AbiH"/>
    <property type="match status" value="1"/>
</dbReference>
<keyword evidence="2" id="KW-1185">Reference proteome</keyword>
<dbReference type="AlphaFoldDB" id="A0A0B4E545"/>
<organism evidence="1 2">
    <name type="scientific">Chryseobacterium taiwanense</name>
    <dbReference type="NCBI Taxonomy" id="363331"/>
    <lineage>
        <taxon>Bacteria</taxon>
        <taxon>Pseudomonadati</taxon>
        <taxon>Bacteroidota</taxon>
        <taxon>Flavobacteriia</taxon>
        <taxon>Flavobacteriales</taxon>
        <taxon>Weeksellaceae</taxon>
        <taxon>Chryseobacterium group</taxon>
        <taxon>Chryseobacterium</taxon>
    </lineage>
</organism>
<reference evidence="1 2" key="1">
    <citation type="submission" date="2014-12" db="EMBL/GenBank/DDBJ databases">
        <title>Genome sequencing of Chryseobacterium taiwanense TPW19.</title>
        <authorList>
            <person name="Tan P.W."/>
            <person name="Chan K.-G."/>
        </authorList>
    </citation>
    <scope>NUCLEOTIDE SEQUENCE [LARGE SCALE GENOMIC DNA]</scope>
    <source>
        <strain evidence="1 2">TPW19</strain>
    </source>
</reference>
<name>A0A0B4E545_9FLAO</name>
<dbReference type="OrthoDB" id="5903604at2"/>
<dbReference type="STRING" id="363331.RM51_15125"/>
<gene>
    <name evidence="1" type="ORF">RM51_15125</name>
</gene>
<sequence>MNRLILIGNGFDIAHKIKTSYKDFILDYLKNAFNLAKNKTIYEDQFLKLKKNNFFNKELNTNPSINSWDLKNFYDYIEKDSGMNIYIGNISTNDYRERTPKYEYTLKIKSNLMSILLSSCKEYNWVDIENEYYKILCELSSKNKEKEIVELNDCFQLLQNLLYDYLIRIEEEYLSNKYDVSKSKLINQLLEPIEHNAAPKDQISYHATTGKIQSKRRVNEKPKPKPNNILFLNFNYTSTIGDYIKEIQKTVPNTDVLYIHGKLNDNNNPMIFGYGDEEETNFEILEKYDECLKYVKTYWYLRTPNYENFLKFIDSDEFEVYIMGHSCGMSDKTMLSSIFNSSNCKKIKILTYDKSFGSKDLAIDTTNYIEMTYQIGRLFKNKADLRKKLIPFEVKDLLKTDIENLKMMSLIDKLEV</sequence>
<dbReference type="InterPro" id="IPR025935">
    <property type="entry name" value="AbiH"/>
</dbReference>
<evidence type="ECO:0000313" key="1">
    <source>
        <dbReference type="EMBL" id="KIC61728.1"/>
    </source>
</evidence>
<protein>
    <recommendedName>
        <fullName evidence="3">Bacteriophage abortive infection AbiH</fullName>
    </recommendedName>
</protein>
<evidence type="ECO:0000313" key="2">
    <source>
        <dbReference type="Proteomes" id="UP000031167"/>
    </source>
</evidence>
<evidence type="ECO:0008006" key="3">
    <source>
        <dbReference type="Google" id="ProtNLM"/>
    </source>
</evidence>
<dbReference type="Proteomes" id="UP000031167">
    <property type="component" value="Unassembled WGS sequence"/>
</dbReference>
<proteinExistence type="predicted"/>
<comment type="caution">
    <text evidence="1">The sequence shown here is derived from an EMBL/GenBank/DDBJ whole genome shotgun (WGS) entry which is preliminary data.</text>
</comment>
<dbReference type="EMBL" id="JWTA01000015">
    <property type="protein sequence ID" value="KIC61728.1"/>
    <property type="molecule type" value="Genomic_DNA"/>
</dbReference>